<proteinExistence type="predicted"/>
<dbReference type="GO" id="GO:0003677">
    <property type="term" value="F:DNA binding"/>
    <property type="evidence" value="ECO:0007669"/>
    <property type="project" value="UniProtKB-KW"/>
</dbReference>
<feature type="domain" description="NAC" evidence="6">
    <location>
        <begin position="24"/>
        <end position="177"/>
    </location>
</feature>
<evidence type="ECO:0000256" key="5">
    <source>
        <dbReference type="SAM" id="MobiDB-lite"/>
    </source>
</evidence>
<accession>A0A8T0UXT9</accession>
<evidence type="ECO:0000256" key="4">
    <source>
        <dbReference type="ARBA" id="ARBA00023242"/>
    </source>
</evidence>
<dbReference type="PANTHER" id="PTHR31719">
    <property type="entry name" value="NAC TRANSCRIPTION FACTOR 56"/>
    <property type="match status" value="1"/>
</dbReference>
<dbReference type="PROSITE" id="PS51005">
    <property type="entry name" value="NAC"/>
    <property type="match status" value="1"/>
</dbReference>
<dbReference type="InterPro" id="IPR003441">
    <property type="entry name" value="NAC-dom"/>
</dbReference>
<evidence type="ECO:0000313" key="8">
    <source>
        <dbReference type="Proteomes" id="UP000823388"/>
    </source>
</evidence>
<feature type="compositionally biased region" description="Low complexity" evidence="5">
    <location>
        <begin position="270"/>
        <end position="282"/>
    </location>
</feature>
<name>A0A8T0UXT9_PANVG</name>
<evidence type="ECO:0000259" key="6">
    <source>
        <dbReference type="PROSITE" id="PS51005"/>
    </source>
</evidence>
<keyword evidence="8" id="KW-1185">Reference proteome</keyword>
<gene>
    <name evidence="7" type="ORF">PVAP13_3KG209200</name>
</gene>
<feature type="compositionally biased region" description="Low complexity" evidence="5">
    <location>
        <begin position="245"/>
        <end position="261"/>
    </location>
</feature>
<evidence type="ECO:0000313" key="7">
    <source>
        <dbReference type="EMBL" id="KAG2625523.1"/>
    </source>
</evidence>
<keyword evidence="1" id="KW-0805">Transcription regulation</keyword>
<dbReference type="PANTHER" id="PTHR31719:SF94">
    <property type="entry name" value="PROTEIN ATAF2"/>
    <property type="match status" value="1"/>
</dbReference>
<dbReference type="EMBL" id="CM029041">
    <property type="protein sequence ID" value="KAG2625523.1"/>
    <property type="molecule type" value="Genomic_DNA"/>
</dbReference>
<reference evidence="7" key="1">
    <citation type="submission" date="2020-05" db="EMBL/GenBank/DDBJ databases">
        <title>WGS assembly of Panicum virgatum.</title>
        <authorList>
            <person name="Lovell J.T."/>
            <person name="Jenkins J."/>
            <person name="Shu S."/>
            <person name="Juenger T.E."/>
            <person name="Schmutz J."/>
        </authorList>
    </citation>
    <scope>NUCLEOTIDE SEQUENCE</scope>
    <source>
        <strain evidence="7">AP13</strain>
    </source>
</reference>
<dbReference type="GO" id="GO:0006355">
    <property type="term" value="P:regulation of DNA-templated transcription"/>
    <property type="evidence" value="ECO:0007669"/>
    <property type="project" value="InterPro"/>
</dbReference>
<evidence type="ECO:0000256" key="2">
    <source>
        <dbReference type="ARBA" id="ARBA00023125"/>
    </source>
</evidence>
<dbReference type="InterPro" id="IPR036093">
    <property type="entry name" value="NAC_dom_sf"/>
</dbReference>
<feature type="compositionally biased region" description="Basic and acidic residues" evidence="5">
    <location>
        <begin position="180"/>
        <end position="196"/>
    </location>
</feature>
<dbReference type="Proteomes" id="UP000823388">
    <property type="component" value="Chromosome 3K"/>
</dbReference>
<comment type="caution">
    <text evidence="7">The sequence shown here is derived from an EMBL/GenBank/DDBJ whole genome shotgun (WGS) entry which is preliminary data.</text>
</comment>
<organism evidence="7 8">
    <name type="scientific">Panicum virgatum</name>
    <name type="common">Blackwell switchgrass</name>
    <dbReference type="NCBI Taxonomy" id="38727"/>
    <lineage>
        <taxon>Eukaryota</taxon>
        <taxon>Viridiplantae</taxon>
        <taxon>Streptophyta</taxon>
        <taxon>Embryophyta</taxon>
        <taxon>Tracheophyta</taxon>
        <taxon>Spermatophyta</taxon>
        <taxon>Magnoliopsida</taxon>
        <taxon>Liliopsida</taxon>
        <taxon>Poales</taxon>
        <taxon>Poaceae</taxon>
        <taxon>PACMAD clade</taxon>
        <taxon>Panicoideae</taxon>
        <taxon>Panicodae</taxon>
        <taxon>Paniceae</taxon>
        <taxon>Panicinae</taxon>
        <taxon>Panicum</taxon>
        <taxon>Panicum sect. Hiantes</taxon>
    </lineage>
</organism>
<feature type="region of interest" description="Disordered" evidence="5">
    <location>
        <begin position="495"/>
        <end position="549"/>
    </location>
</feature>
<evidence type="ECO:0000256" key="3">
    <source>
        <dbReference type="ARBA" id="ARBA00023163"/>
    </source>
</evidence>
<keyword evidence="4" id="KW-0539">Nucleus</keyword>
<dbReference type="Pfam" id="PF02365">
    <property type="entry name" value="NAM"/>
    <property type="match status" value="1"/>
</dbReference>
<sequence length="549" mass="60873">MGGTVTARPRPRPQPHELVRQLQFPPGYHFVPTEAELVDVYLRARIEGRELPLDVVNEIAVLDWQPGSLVEAYRGYGENKWYFFTAREPSSSNKAGEPNRKVRVPGVKATWKATGSLVPISVQGGERQQKEKVVVGTKRVLIYQSSDAEDGKWSMHEYILKGHAKIGQYALCSIQRKQHSDTVDDNAVERSRKDNAVEGSSSSSRKRTRARKKVDPEKTKKKRTTNKAASTKKTASRRKNNKTSAPAQEGQHQQEEGAPVSPVKPPCTPPQHQQAPPQALQQGQKALAVYGVPVLTAPPLQGYPPHPAGMLGDYAPMHEQDTRAGSFQCDDDMSQCLEIQNLLMRSCNREEQLPCYASNEINADSNSQYQLYQHQDDCELFALEDQQMYTAQYLCQGSDLFPSDTTQNHDGQHQIYQQEVGGAFGTPDQHTIAQYYDQLPYELMSSSYLPAQGGYYYCSSDQFIASVQGDAAASGSDGDMGLAAADEFDAMRMLRDDDPDEDCVGSQDGSSPEALQSQDPGSRGQQQHSAHGHVCEGPPSRSISDFWTW</sequence>
<feature type="region of interest" description="Disordered" evidence="5">
    <location>
        <begin position="180"/>
        <end position="282"/>
    </location>
</feature>
<dbReference type="Gene3D" id="2.170.150.80">
    <property type="entry name" value="NAC domain"/>
    <property type="match status" value="1"/>
</dbReference>
<protein>
    <recommendedName>
        <fullName evidence="6">NAC domain-containing protein</fullName>
    </recommendedName>
</protein>
<keyword evidence="2" id="KW-0238">DNA-binding</keyword>
<keyword evidence="3" id="KW-0804">Transcription</keyword>
<feature type="compositionally biased region" description="Polar residues" evidence="5">
    <location>
        <begin position="507"/>
        <end position="529"/>
    </location>
</feature>
<dbReference type="AlphaFoldDB" id="A0A8T0UXT9"/>
<evidence type="ECO:0000256" key="1">
    <source>
        <dbReference type="ARBA" id="ARBA00023015"/>
    </source>
</evidence>
<dbReference type="SUPFAM" id="SSF101941">
    <property type="entry name" value="NAC domain"/>
    <property type="match status" value="1"/>
</dbReference>